<accession>A0A4R5CLJ5</accession>
<sequence>MLQQKTELLMLDGTILLLKLLMQKPFLLEQHLMMKEMWDDTYVYLFAKVVDDVKKNDSANAYEDDSIEFYFEQQSR</sequence>
<evidence type="ECO:0000313" key="2">
    <source>
        <dbReference type="EMBL" id="TDD99510.1"/>
    </source>
</evidence>
<dbReference type="InterPro" id="IPR010502">
    <property type="entry name" value="Carb-bd_dom_fam9"/>
</dbReference>
<dbReference type="GO" id="GO:0016052">
    <property type="term" value="P:carbohydrate catabolic process"/>
    <property type="evidence" value="ECO:0007669"/>
    <property type="project" value="InterPro"/>
</dbReference>
<protein>
    <recommendedName>
        <fullName evidence="1">Carbohydrate-binding domain-containing protein</fullName>
    </recommendedName>
</protein>
<reference evidence="2 3" key="1">
    <citation type="submission" date="2019-03" db="EMBL/GenBank/DDBJ databases">
        <title>Flavobacterium AR-3-4 sp. nov. isolated from arctic soil.</title>
        <authorList>
            <person name="Chaudhary D.K."/>
        </authorList>
    </citation>
    <scope>NUCLEOTIDE SEQUENCE [LARGE SCALE GENOMIC DNA]</scope>
    <source>
        <strain evidence="2 3">AR-3-4</strain>
    </source>
</reference>
<dbReference type="AlphaFoldDB" id="A0A4R5CLJ5"/>
<dbReference type="Gene3D" id="2.60.40.1190">
    <property type="match status" value="1"/>
</dbReference>
<evidence type="ECO:0000313" key="3">
    <source>
        <dbReference type="Proteomes" id="UP000295479"/>
    </source>
</evidence>
<evidence type="ECO:0000259" key="1">
    <source>
        <dbReference type="Pfam" id="PF06452"/>
    </source>
</evidence>
<dbReference type="RefSeq" id="WP_132000718.1">
    <property type="nucleotide sequence ID" value="NZ_SMFK01000001.1"/>
</dbReference>
<name>A0A4R5CLJ5_9FLAO</name>
<organism evidence="2 3">
    <name type="scientific">Flavobacterium cellulosilyticum</name>
    <dbReference type="NCBI Taxonomy" id="2541731"/>
    <lineage>
        <taxon>Bacteria</taxon>
        <taxon>Pseudomonadati</taxon>
        <taxon>Bacteroidota</taxon>
        <taxon>Flavobacteriia</taxon>
        <taxon>Flavobacteriales</taxon>
        <taxon>Flavobacteriaceae</taxon>
        <taxon>Flavobacterium</taxon>
    </lineage>
</organism>
<dbReference type="GO" id="GO:0030246">
    <property type="term" value="F:carbohydrate binding"/>
    <property type="evidence" value="ECO:0007669"/>
    <property type="project" value="InterPro"/>
</dbReference>
<proteinExistence type="predicted"/>
<comment type="caution">
    <text evidence="2">The sequence shown here is derived from an EMBL/GenBank/DDBJ whole genome shotgun (WGS) entry which is preliminary data.</text>
</comment>
<dbReference type="Proteomes" id="UP000295479">
    <property type="component" value="Unassembled WGS sequence"/>
</dbReference>
<feature type="domain" description="Carbohydrate-binding" evidence="1">
    <location>
        <begin position="34"/>
        <end position="74"/>
    </location>
</feature>
<gene>
    <name evidence="2" type="ORF">E0F76_01940</name>
</gene>
<dbReference type="EMBL" id="SMFK01000001">
    <property type="protein sequence ID" value="TDD99510.1"/>
    <property type="molecule type" value="Genomic_DNA"/>
</dbReference>
<dbReference type="SUPFAM" id="SSF49344">
    <property type="entry name" value="CBD9-like"/>
    <property type="match status" value="1"/>
</dbReference>
<dbReference type="GO" id="GO:0004553">
    <property type="term" value="F:hydrolase activity, hydrolyzing O-glycosyl compounds"/>
    <property type="evidence" value="ECO:0007669"/>
    <property type="project" value="InterPro"/>
</dbReference>
<keyword evidence="3" id="KW-1185">Reference proteome</keyword>
<dbReference type="Pfam" id="PF06452">
    <property type="entry name" value="CBM9_1"/>
    <property type="match status" value="1"/>
</dbReference>